<evidence type="ECO:0000259" key="6">
    <source>
        <dbReference type="Pfam" id="PF06803"/>
    </source>
</evidence>
<dbReference type="InParanoid" id="A0A0G4F832"/>
<dbReference type="Pfam" id="PF06803">
    <property type="entry name" value="DUF1232"/>
    <property type="match status" value="1"/>
</dbReference>
<dbReference type="EMBL" id="CDMY01000384">
    <property type="protein sequence ID" value="CEM08119.1"/>
    <property type="molecule type" value="Genomic_DNA"/>
</dbReference>
<comment type="subcellular location">
    <subcellularLocation>
        <location evidence="1">Endomembrane system</location>
        <topology evidence="1">Multi-pass membrane protein</topology>
    </subcellularLocation>
</comment>
<protein>
    <recommendedName>
        <fullName evidence="6">DUF1232 domain-containing protein</fullName>
    </recommendedName>
</protein>
<evidence type="ECO:0000313" key="7">
    <source>
        <dbReference type="EMBL" id="CEM08119.1"/>
    </source>
</evidence>
<evidence type="ECO:0000313" key="8">
    <source>
        <dbReference type="Proteomes" id="UP000041254"/>
    </source>
</evidence>
<feature type="compositionally biased region" description="Low complexity" evidence="5">
    <location>
        <begin position="116"/>
        <end position="135"/>
    </location>
</feature>
<keyword evidence="8" id="KW-1185">Reference proteome</keyword>
<keyword evidence="2" id="KW-0812">Transmembrane</keyword>
<feature type="domain" description="DUF1232" evidence="6">
    <location>
        <begin position="186"/>
        <end position="219"/>
    </location>
</feature>
<evidence type="ECO:0000256" key="5">
    <source>
        <dbReference type="SAM" id="MobiDB-lite"/>
    </source>
</evidence>
<dbReference type="VEuPathDB" id="CryptoDB:Vbra_5747"/>
<keyword evidence="3" id="KW-1133">Transmembrane helix</keyword>
<reference evidence="7 8" key="1">
    <citation type="submission" date="2014-11" db="EMBL/GenBank/DDBJ databases">
        <authorList>
            <person name="Zhu J."/>
            <person name="Qi W."/>
            <person name="Song R."/>
        </authorList>
    </citation>
    <scope>NUCLEOTIDE SEQUENCE [LARGE SCALE GENOMIC DNA]</scope>
</reference>
<dbReference type="InterPro" id="IPR010652">
    <property type="entry name" value="DUF1232"/>
</dbReference>
<accession>A0A0G4F832</accession>
<dbReference type="AlphaFoldDB" id="A0A0G4F832"/>
<keyword evidence="4" id="KW-0472">Membrane</keyword>
<dbReference type="Proteomes" id="UP000041254">
    <property type="component" value="Unassembled WGS sequence"/>
</dbReference>
<proteinExistence type="predicted"/>
<feature type="region of interest" description="Disordered" evidence="5">
    <location>
        <begin position="116"/>
        <end position="136"/>
    </location>
</feature>
<feature type="region of interest" description="Disordered" evidence="5">
    <location>
        <begin position="63"/>
        <end position="96"/>
    </location>
</feature>
<evidence type="ECO:0000256" key="4">
    <source>
        <dbReference type="ARBA" id="ARBA00023136"/>
    </source>
</evidence>
<evidence type="ECO:0000256" key="1">
    <source>
        <dbReference type="ARBA" id="ARBA00004127"/>
    </source>
</evidence>
<feature type="region of interest" description="Disordered" evidence="5">
    <location>
        <begin position="1"/>
        <end position="33"/>
    </location>
</feature>
<evidence type="ECO:0000256" key="2">
    <source>
        <dbReference type="ARBA" id="ARBA00022692"/>
    </source>
</evidence>
<dbReference type="GO" id="GO:0012505">
    <property type="term" value="C:endomembrane system"/>
    <property type="evidence" value="ECO:0007669"/>
    <property type="project" value="UniProtKB-SubCell"/>
</dbReference>
<organism evidence="7 8">
    <name type="scientific">Vitrella brassicaformis (strain CCMP3155)</name>
    <dbReference type="NCBI Taxonomy" id="1169540"/>
    <lineage>
        <taxon>Eukaryota</taxon>
        <taxon>Sar</taxon>
        <taxon>Alveolata</taxon>
        <taxon>Colpodellida</taxon>
        <taxon>Vitrellaceae</taxon>
        <taxon>Vitrella</taxon>
    </lineage>
</organism>
<feature type="compositionally biased region" description="Polar residues" evidence="5">
    <location>
        <begin position="261"/>
        <end position="272"/>
    </location>
</feature>
<sequence length="323" mass="33738">MDEPTSCAALPFSCPANKDESPQSRPDSIGSLRTVPACSLQTSTSRESTSSWDHFASYFGFGEAGETSNSSSTRSEGKDDSSPGREGPPNAIKDIDMDDRAQWSELYFKLMSSTGDGSASSPSSSSGATADVSGGPEMDLEAMQSTLQLQFGSAARWLIRSAGGTVARVPLAMYYALRANASTINKVMLALALLYFCAPLDLVPDFILGAGLIDDLAVLGTVYAANSNVINDEHFAEADEFIREALEDKDDFQDVQEGPADSTTAAVSSDQDTGGDAICCGEGGETPVAAGETDCPAEEFKTPPGSPAGEKSDDASPITDTVK</sequence>
<evidence type="ECO:0000256" key="3">
    <source>
        <dbReference type="ARBA" id="ARBA00022989"/>
    </source>
</evidence>
<name>A0A0G4F832_VITBC</name>
<gene>
    <name evidence="7" type="ORF">Vbra_5747</name>
</gene>
<feature type="region of interest" description="Disordered" evidence="5">
    <location>
        <begin position="254"/>
        <end position="323"/>
    </location>
</feature>